<comment type="subcellular location">
    <subcellularLocation>
        <location evidence="1">Membrane</location>
        <topology evidence="1">Multi-pass membrane protein</topology>
    </subcellularLocation>
</comment>
<evidence type="ECO:0000259" key="8">
    <source>
        <dbReference type="SMART" id="SM00014"/>
    </source>
</evidence>
<name>A0AAD5TT13_9FUNG</name>
<keyword evidence="5 7" id="KW-0472">Membrane</keyword>
<dbReference type="CDD" id="cd03390">
    <property type="entry name" value="PAP2_containing_1_like"/>
    <property type="match status" value="1"/>
</dbReference>
<evidence type="ECO:0000256" key="1">
    <source>
        <dbReference type="ARBA" id="ARBA00004141"/>
    </source>
</evidence>
<dbReference type="Proteomes" id="UP001212152">
    <property type="component" value="Unassembled WGS sequence"/>
</dbReference>
<dbReference type="AlphaFoldDB" id="A0AAD5TT13"/>
<sequence>MPHRQQPHTSATPLLLPSARPAPLVPLASPLSPLYLLDYVTTFLVMATSVFLDNVPEPFHRDFQLYDPQISHPYRTETVPSWMGWVIAFGGAAVIVLAVCAVRAWKVTRRRDCPEDWRATMGWDVHHAVLGTILAVALTQFVTNVLKLMIGELRPDFLARCQPSLLEPQTCTNPNASSIRDGRMSFPSGHSGRVAAGLGFALWYLVAATGAAVIDQRRPEGRIWKLLLCFMPLLVIATMAINRLQRNRHHVQDVCVGGVLGLAISYISYRYYYYSVASRHAGKPKLGPLGHDETGGEPGAQESPNEAE</sequence>
<feature type="region of interest" description="Disordered" evidence="6">
    <location>
        <begin position="285"/>
        <end position="308"/>
    </location>
</feature>
<keyword evidence="10" id="KW-1185">Reference proteome</keyword>
<keyword evidence="4 7" id="KW-1133">Transmembrane helix</keyword>
<keyword evidence="3 7" id="KW-0812">Transmembrane</keyword>
<proteinExistence type="inferred from homology"/>
<evidence type="ECO:0000256" key="2">
    <source>
        <dbReference type="ARBA" id="ARBA00008816"/>
    </source>
</evidence>
<dbReference type="EMBL" id="JADGJQ010000003">
    <property type="protein sequence ID" value="KAJ3184563.1"/>
    <property type="molecule type" value="Genomic_DNA"/>
</dbReference>
<evidence type="ECO:0000256" key="7">
    <source>
        <dbReference type="SAM" id="Phobius"/>
    </source>
</evidence>
<evidence type="ECO:0000256" key="6">
    <source>
        <dbReference type="SAM" id="MobiDB-lite"/>
    </source>
</evidence>
<evidence type="ECO:0000313" key="9">
    <source>
        <dbReference type="EMBL" id="KAJ3184563.1"/>
    </source>
</evidence>
<dbReference type="PANTHER" id="PTHR10165:SF35">
    <property type="entry name" value="RE23632P"/>
    <property type="match status" value="1"/>
</dbReference>
<feature type="transmembrane region" description="Helical" evidence="7">
    <location>
        <begin position="250"/>
        <end position="269"/>
    </location>
</feature>
<feature type="transmembrane region" description="Helical" evidence="7">
    <location>
        <begin position="194"/>
        <end position="214"/>
    </location>
</feature>
<comment type="caution">
    <text evidence="9">The sequence shown here is derived from an EMBL/GenBank/DDBJ whole genome shotgun (WGS) entry which is preliminary data.</text>
</comment>
<dbReference type="Pfam" id="PF01569">
    <property type="entry name" value="PAP2"/>
    <property type="match status" value="1"/>
</dbReference>
<evidence type="ECO:0000256" key="3">
    <source>
        <dbReference type="ARBA" id="ARBA00022692"/>
    </source>
</evidence>
<dbReference type="InterPro" id="IPR000326">
    <property type="entry name" value="PAP2/HPO"/>
</dbReference>
<dbReference type="Gene3D" id="1.20.144.10">
    <property type="entry name" value="Phosphatidic acid phosphatase type 2/haloperoxidase"/>
    <property type="match status" value="1"/>
</dbReference>
<dbReference type="PANTHER" id="PTHR10165">
    <property type="entry name" value="LIPID PHOSPHATE PHOSPHATASE"/>
    <property type="match status" value="1"/>
</dbReference>
<dbReference type="SMART" id="SM00014">
    <property type="entry name" value="acidPPc"/>
    <property type="match status" value="1"/>
</dbReference>
<protein>
    <recommendedName>
        <fullName evidence="8">Phosphatidic acid phosphatase type 2/haloperoxidase domain-containing protein</fullName>
    </recommendedName>
</protein>
<feature type="transmembrane region" description="Helical" evidence="7">
    <location>
        <begin position="125"/>
        <end position="146"/>
    </location>
</feature>
<comment type="similarity">
    <text evidence="2">Belongs to the PA-phosphatase related phosphoesterase family.</text>
</comment>
<feature type="transmembrane region" description="Helical" evidence="7">
    <location>
        <begin position="82"/>
        <end position="105"/>
    </location>
</feature>
<organism evidence="9 10">
    <name type="scientific">Geranomyces variabilis</name>
    <dbReference type="NCBI Taxonomy" id="109894"/>
    <lineage>
        <taxon>Eukaryota</taxon>
        <taxon>Fungi</taxon>
        <taxon>Fungi incertae sedis</taxon>
        <taxon>Chytridiomycota</taxon>
        <taxon>Chytridiomycota incertae sedis</taxon>
        <taxon>Chytridiomycetes</taxon>
        <taxon>Spizellomycetales</taxon>
        <taxon>Powellomycetaceae</taxon>
        <taxon>Geranomyces</taxon>
    </lineage>
</organism>
<accession>A0AAD5TT13</accession>
<dbReference type="InterPro" id="IPR043216">
    <property type="entry name" value="PAP-like"/>
</dbReference>
<evidence type="ECO:0000256" key="5">
    <source>
        <dbReference type="ARBA" id="ARBA00023136"/>
    </source>
</evidence>
<gene>
    <name evidence="9" type="ORF">HDU87_003964</name>
</gene>
<dbReference type="SUPFAM" id="SSF48317">
    <property type="entry name" value="Acid phosphatase/Vanadium-dependent haloperoxidase"/>
    <property type="match status" value="1"/>
</dbReference>
<reference evidence="9" key="1">
    <citation type="submission" date="2020-05" db="EMBL/GenBank/DDBJ databases">
        <title>Phylogenomic resolution of chytrid fungi.</title>
        <authorList>
            <person name="Stajich J.E."/>
            <person name="Amses K."/>
            <person name="Simmons R."/>
            <person name="Seto K."/>
            <person name="Myers J."/>
            <person name="Bonds A."/>
            <person name="Quandt C.A."/>
            <person name="Barry K."/>
            <person name="Liu P."/>
            <person name="Grigoriev I."/>
            <person name="Longcore J.E."/>
            <person name="James T.Y."/>
        </authorList>
    </citation>
    <scope>NUCLEOTIDE SEQUENCE</scope>
    <source>
        <strain evidence="9">JEL0379</strain>
    </source>
</reference>
<feature type="domain" description="Phosphatidic acid phosphatase type 2/haloperoxidase" evidence="8">
    <location>
        <begin position="129"/>
        <end position="269"/>
    </location>
</feature>
<dbReference type="GO" id="GO:0046839">
    <property type="term" value="P:phospholipid dephosphorylation"/>
    <property type="evidence" value="ECO:0007669"/>
    <property type="project" value="TreeGrafter"/>
</dbReference>
<evidence type="ECO:0000313" key="10">
    <source>
        <dbReference type="Proteomes" id="UP001212152"/>
    </source>
</evidence>
<dbReference type="GO" id="GO:0008195">
    <property type="term" value="F:phosphatidate phosphatase activity"/>
    <property type="evidence" value="ECO:0007669"/>
    <property type="project" value="TreeGrafter"/>
</dbReference>
<dbReference type="InterPro" id="IPR036938">
    <property type="entry name" value="PAP2/HPO_sf"/>
</dbReference>
<evidence type="ECO:0000256" key="4">
    <source>
        <dbReference type="ARBA" id="ARBA00022989"/>
    </source>
</evidence>
<dbReference type="GO" id="GO:0016020">
    <property type="term" value="C:membrane"/>
    <property type="evidence" value="ECO:0007669"/>
    <property type="project" value="UniProtKB-SubCell"/>
</dbReference>
<dbReference type="GO" id="GO:0006644">
    <property type="term" value="P:phospholipid metabolic process"/>
    <property type="evidence" value="ECO:0007669"/>
    <property type="project" value="InterPro"/>
</dbReference>
<feature type="transmembrane region" description="Helical" evidence="7">
    <location>
        <begin position="226"/>
        <end position="244"/>
    </location>
</feature>